<feature type="region of interest" description="Disordered" evidence="4">
    <location>
        <begin position="208"/>
        <end position="248"/>
    </location>
</feature>
<evidence type="ECO:0008006" key="6">
    <source>
        <dbReference type="Google" id="ProtNLM"/>
    </source>
</evidence>
<dbReference type="EMBL" id="HBIR01017493">
    <property type="protein sequence ID" value="CAE0542718.1"/>
    <property type="molecule type" value="Transcribed_RNA"/>
</dbReference>
<evidence type="ECO:0000256" key="3">
    <source>
        <dbReference type="PROSITE-ProRule" id="PRU00339"/>
    </source>
</evidence>
<accession>A0A7S3W802</accession>
<evidence type="ECO:0000256" key="4">
    <source>
        <dbReference type="SAM" id="MobiDB-lite"/>
    </source>
</evidence>
<proteinExistence type="predicted"/>
<sequence>MYMSAKNHHRLGCALEAQGQTADALNAFYAARCFNADHPEICSAITRLEVLHPRSPAINEDEAPGSDGVATAREDCERFRLRANAAFKAGRLKEARKLYTRALSRAEEACGPSSCAVADAKARLLANRCLVALALDDFTDALRDAQGAVDAAPGWPKAHFRLGTVLLQKKQHVDAYASFKRASHLDPTNAELNAACRRARAVMLGEAEATEGEATNAEATEASPSPPTRSSTPETPVPESSGQGSLVEPKHALEQSDSALKLTIWLPEGAGPSEIDLQLSSSALRLRGVGLTLELLLPRRVRDEAATAAFSKRRGTLTLTMPIEEREGGVLV</sequence>
<organism evidence="5">
    <name type="scientific">Emiliania huxleyi</name>
    <name type="common">Coccolithophore</name>
    <name type="synonym">Pontosphaera huxleyi</name>
    <dbReference type="NCBI Taxonomy" id="2903"/>
    <lineage>
        <taxon>Eukaryota</taxon>
        <taxon>Haptista</taxon>
        <taxon>Haptophyta</taxon>
        <taxon>Prymnesiophyceae</taxon>
        <taxon>Isochrysidales</taxon>
        <taxon>Noelaerhabdaceae</taxon>
        <taxon>Emiliania</taxon>
    </lineage>
</organism>
<gene>
    <name evidence="5" type="ORF">EHUX00137_LOCUS13141</name>
</gene>
<evidence type="ECO:0000256" key="1">
    <source>
        <dbReference type="ARBA" id="ARBA00022737"/>
    </source>
</evidence>
<dbReference type="SMART" id="SM00028">
    <property type="entry name" value="TPR"/>
    <property type="match status" value="4"/>
</dbReference>
<feature type="repeat" description="TPR" evidence="3">
    <location>
        <begin position="156"/>
        <end position="189"/>
    </location>
</feature>
<evidence type="ECO:0000313" key="5">
    <source>
        <dbReference type="EMBL" id="CAE0542718.1"/>
    </source>
</evidence>
<dbReference type="InterPro" id="IPR019734">
    <property type="entry name" value="TPR_rpt"/>
</dbReference>
<dbReference type="AlphaFoldDB" id="A0A7S3W802"/>
<dbReference type="PROSITE" id="PS50005">
    <property type="entry name" value="TPR"/>
    <property type="match status" value="1"/>
</dbReference>
<dbReference type="Gene3D" id="1.25.40.10">
    <property type="entry name" value="Tetratricopeptide repeat domain"/>
    <property type="match status" value="1"/>
</dbReference>
<protein>
    <recommendedName>
        <fullName evidence="6">CS domain-containing protein</fullName>
    </recommendedName>
</protein>
<dbReference type="Pfam" id="PF13432">
    <property type="entry name" value="TPR_16"/>
    <property type="match status" value="1"/>
</dbReference>
<dbReference type="SUPFAM" id="SSF48452">
    <property type="entry name" value="TPR-like"/>
    <property type="match status" value="1"/>
</dbReference>
<name>A0A7S3W802_EMIHU</name>
<dbReference type="InterPro" id="IPR011990">
    <property type="entry name" value="TPR-like_helical_dom_sf"/>
</dbReference>
<dbReference type="PANTHER" id="PTHR22904">
    <property type="entry name" value="TPR REPEAT CONTAINING PROTEIN"/>
    <property type="match status" value="1"/>
</dbReference>
<keyword evidence="1" id="KW-0677">Repeat</keyword>
<evidence type="ECO:0000256" key="2">
    <source>
        <dbReference type="ARBA" id="ARBA00022803"/>
    </source>
</evidence>
<reference evidence="5" key="1">
    <citation type="submission" date="2021-01" db="EMBL/GenBank/DDBJ databases">
        <authorList>
            <person name="Corre E."/>
            <person name="Pelletier E."/>
            <person name="Niang G."/>
            <person name="Scheremetjew M."/>
            <person name="Finn R."/>
            <person name="Kale V."/>
            <person name="Holt S."/>
            <person name="Cochrane G."/>
            <person name="Meng A."/>
            <person name="Brown T."/>
            <person name="Cohen L."/>
        </authorList>
    </citation>
    <scope>NUCLEOTIDE SEQUENCE</scope>
    <source>
        <strain evidence="5">379</strain>
    </source>
</reference>
<keyword evidence="2 3" id="KW-0802">TPR repeat</keyword>
<dbReference type="PANTHER" id="PTHR22904:SF533">
    <property type="entry name" value="HSP70-HSP90 ORGANIZING PROTEIN 3"/>
    <property type="match status" value="1"/>
</dbReference>
<feature type="compositionally biased region" description="Low complexity" evidence="4">
    <location>
        <begin position="212"/>
        <end position="241"/>
    </location>
</feature>
<dbReference type="GO" id="GO:0051879">
    <property type="term" value="F:Hsp90 protein binding"/>
    <property type="evidence" value="ECO:0007669"/>
    <property type="project" value="TreeGrafter"/>
</dbReference>